<feature type="region of interest" description="Disordered" evidence="8">
    <location>
        <begin position="448"/>
        <end position="547"/>
    </location>
</feature>
<organism evidence="11 12">
    <name type="scientific">Aspergillus campestris (strain IBT 28561)</name>
    <dbReference type="NCBI Taxonomy" id="1392248"/>
    <lineage>
        <taxon>Eukaryota</taxon>
        <taxon>Fungi</taxon>
        <taxon>Dikarya</taxon>
        <taxon>Ascomycota</taxon>
        <taxon>Pezizomycotina</taxon>
        <taxon>Eurotiomycetes</taxon>
        <taxon>Eurotiomycetidae</taxon>
        <taxon>Eurotiales</taxon>
        <taxon>Aspergillaceae</taxon>
        <taxon>Aspergillus</taxon>
        <taxon>Aspergillus subgen. Circumdati</taxon>
    </lineage>
</organism>
<keyword evidence="6" id="KW-0862">Zinc</keyword>
<comment type="function">
    <text evidence="1">Negative regulator of transcription elongation.</text>
</comment>
<evidence type="ECO:0000256" key="7">
    <source>
        <dbReference type="PROSITE-ProRule" id="PRU00146"/>
    </source>
</evidence>
<evidence type="ECO:0000256" key="4">
    <source>
        <dbReference type="ARBA" id="ARBA00022723"/>
    </source>
</evidence>
<protein>
    <recommendedName>
        <fullName evidence="3">Transcription factor BYE1</fullName>
    </recommendedName>
</protein>
<evidence type="ECO:0000256" key="5">
    <source>
        <dbReference type="ARBA" id="ARBA00022771"/>
    </source>
</evidence>
<dbReference type="PROSITE" id="PS01359">
    <property type="entry name" value="ZF_PHD_1"/>
    <property type="match status" value="1"/>
</dbReference>
<feature type="compositionally biased region" description="Polar residues" evidence="8">
    <location>
        <begin position="748"/>
        <end position="763"/>
    </location>
</feature>
<dbReference type="Proteomes" id="UP000234254">
    <property type="component" value="Unassembled WGS sequence"/>
</dbReference>
<comment type="similarity">
    <text evidence="2">Belongs to the BYE1 family.</text>
</comment>
<dbReference type="Pfam" id="PF20826">
    <property type="entry name" value="PHD_5"/>
    <property type="match status" value="1"/>
</dbReference>
<feature type="compositionally biased region" description="Low complexity" evidence="8">
    <location>
        <begin position="792"/>
        <end position="803"/>
    </location>
</feature>
<evidence type="ECO:0000313" key="12">
    <source>
        <dbReference type="Proteomes" id="UP000234254"/>
    </source>
</evidence>
<dbReference type="InterPro" id="IPR019786">
    <property type="entry name" value="Zinc_finger_PHD-type_CS"/>
</dbReference>
<dbReference type="PANTHER" id="PTHR11477">
    <property type="entry name" value="TRANSCRIPTION FACTOR S-II ZINC FINGER DOMAIN-CONTAINING PROTEIN"/>
    <property type="match status" value="1"/>
</dbReference>
<gene>
    <name evidence="11" type="ORF">P168DRAFT_176017</name>
</gene>
<reference evidence="11" key="1">
    <citation type="submission" date="2016-12" db="EMBL/GenBank/DDBJ databases">
        <title>The genomes of Aspergillus section Nigri reveals drivers in fungal speciation.</title>
        <authorList>
            <consortium name="DOE Joint Genome Institute"/>
            <person name="Vesth T.C."/>
            <person name="Nybo J."/>
            <person name="Theobald S."/>
            <person name="Brandl J."/>
            <person name="Frisvad J.C."/>
            <person name="Nielsen K.F."/>
            <person name="Lyhne E.K."/>
            <person name="Kogle M.E."/>
            <person name="Kuo A."/>
            <person name="Riley R."/>
            <person name="Clum A."/>
            <person name="Nolan M."/>
            <person name="Lipzen A."/>
            <person name="Salamov A."/>
            <person name="Henrissat B."/>
            <person name="Wiebenga A."/>
            <person name="De vries R.P."/>
            <person name="Grigoriev I.V."/>
            <person name="Mortensen U.H."/>
            <person name="Andersen M.R."/>
            <person name="Baker S.E."/>
        </authorList>
    </citation>
    <scope>NUCLEOTIDE SEQUENCE</scope>
    <source>
        <strain evidence="11">IBT 28561</strain>
    </source>
</reference>
<dbReference type="InterPro" id="IPR055499">
    <property type="entry name" value="DUF7071"/>
</dbReference>
<dbReference type="InterPro" id="IPR013083">
    <property type="entry name" value="Znf_RING/FYVE/PHD"/>
</dbReference>
<dbReference type="InterPro" id="IPR011011">
    <property type="entry name" value="Znf_FYVE_PHD"/>
</dbReference>
<name>A0A2I1CZI6_ASPC2</name>
<feature type="region of interest" description="Disordered" evidence="8">
    <location>
        <begin position="748"/>
        <end position="829"/>
    </location>
</feature>
<accession>A0A2I1CZI6</accession>
<dbReference type="InterPro" id="IPR036575">
    <property type="entry name" value="TFIIS_cen_dom_sf"/>
</dbReference>
<dbReference type="GO" id="GO:0005634">
    <property type="term" value="C:nucleus"/>
    <property type="evidence" value="ECO:0007669"/>
    <property type="project" value="TreeGrafter"/>
</dbReference>
<dbReference type="PROSITE" id="PS51321">
    <property type="entry name" value="TFIIS_CENTRAL"/>
    <property type="match status" value="1"/>
</dbReference>
<evidence type="ECO:0000256" key="2">
    <source>
        <dbReference type="ARBA" id="ARBA00011050"/>
    </source>
</evidence>
<dbReference type="GO" id="GO:0006362">
    <property type="term" value="P:transcription elongation by RNA polymerase I"/>
    <property type="evidence" value="ECO:0007669"/>
    <property type="project" value="TreeGrafter"/>
</dbReference>
<dbReference type="GO" id="GO:0031564">
    <property type="term" value="P:transcription antitermination"/>
    <property type="evidence" value="ECO:0007669"/>
    <property type="project" value="TreeGrafter"/>
</dbReference>
<evidence type="ECO:0000256" key="8">
    <source>
        <dbReference type="SAM" id="MobiDB-lite"/>
    </source>
</evidence>
<evidence type="ECO:0000313" key="11">
    <source>
        <dbReference type="EMBL" id="PKY03042.1"/>
    </source>
</evidence>
<dbReference type="Pfam" id="PF07744">
    <property type="entry name" value="SPOC"/>
    <property type="match status" value="1"/>
</dbReference>
<feature type="domain" description="TFIIS central" evidence="10">
    <location>
        <begin position="327"/>
        <end position="457"/>
    </location>
</feature>
<dbReference type="SUPFAM" id="SSF46942">
    <property type="entry name" value="Elongation factor TFIIS domain 2"/>
    <property type="match status" value="1"/>
</dbReference>
<dbReference type="Pfam" id="PF23257">
    <property type="entry name" value="DUF7071"/>
    <property type="match status" value="1"/>
</dbReference>
<dbReference type="FunFam" id="3.30.40.10:FF:000560">
    <property type="entry name" value="Putative PHD finger domain protein"/>
    <property type="match status" value="1"/>
</dbReference>
<dbReference type="EMBL" id="MSFM01000008">
    <property type="protein sequence ID" value="PKY03042.1"/>
    <property type="molecule type" value="Genomic_DNA"/>
</dbReference>
<comment type="caution">
    <text evidence="11">The sequence shown here is derived from an EMBL/GenBank/DDBJ whole genome shotgun (WGS) entry which is preliminary data.</text>
</comment>
<dbReference type="GO" id="GO:0006368">
    <property type="term" value="P:transcription elongation by RNA polymerase II"/>
    <property type="evidence" value="ECO:0007669"/>
    <property type="project" value="TreeGrafter"/>
</dbReference>
<feature type="compositionally biased region" description="Polar residues" evidence="8">
    <location>
        <begin position="804"/>
        <end position="824"/>
    </location>
</feature>
<dbReference type="GO" id="GO:0001139">
    <property type="term" value="F:RNA polymerase II complex recruiting activity"/>
    <property type="evidence" value="ECO:0007669"/>
    <property type="project" value="TreeGrafter"/>
</dbReference>
<evidence type="ECO:0000256" key="1">
    <source>
        <dbReference type="ARBA" id="ARBA00002311"/>
    </source>
</evidence>
<feature type="region of interest" description="Disordered" evidence="8">
    <location>
        <begin position="1"/>
        <end position="56"/>
    </location>
</feature>
<dbReference type="PROSITE" id="PS50016">
    <property type="entry name" value="ZF_PHD_2"/>
    <property type="match status" value="1"/>
</dbReference>
<feature type="compositionally biased region" description="Basic and acidic residues" evidence="8">
    <location>
        <begin position="116"/>
        <end position="144"/>
    </location>
</feature>
<dbReference type="InterPro" id="IPR001965">
    <property type="entry name" value="Znf_PHD"/>
</dbReference>
<feature type="compositionally biased region" description="Basic and acidic residues" evidence="8">
    <location>
        <begin position="269"/>
        <end position="298"/>
    </location>
</feature>
<feature type="compositionally biased region" description="Basic residues" evidence="8">
    <location>
        <begin position="145"/>
        <end position="158"/>
    </location>
</feature>
<dbReference type="SMART" id="SM00510">
    <property type="entry name" value="TFS2M"/>
    <property type="match status" value="1"/>
</dbReference>
<dbReference type="SMART" id="SM00249">
    <property type="entry name" value="PHD"/>
    <property type="match status" value="1"/>
</dbReference>
<dbReference type="AlphaFoldDB" id="A0A2I1CZI6"/>
<keyword evidence="12" id="KW-1185">Reference proteome</keyword>
<dbReference type="Gene3D" id="1.10.472.30">
    <property type="entry name" value="Transcription elongation factor S-II, central domain"/>
    <property type="match status" value="1"/>
</dbReference>
<dbReference type="Pfam" id="PF07500">
    <property type="entry name" value="TFIIS_M"/>
    <property type="match status" value="1"/>
</dbReference>
<feature type="compositionally biased region" description="Basic and acidic residues" evidence="8">
    <location>
        <begin position="522"/>
        <end position="534"/>
    </location>
</feature>
<dbReference type="Gene3D" id="3.30.40.10">
    <property type="entry name" value="Zinc/RING finger domain, C3HC4 (zinc finger)"/>
    <property type="match status" value="1"/>
</dbReference>
<proteinExistence type="inferred from homology"/>
<feature type="compositionally biased region" description="Low complexity" evidence="8">
    <location>
        <begin position="167"/>
        <end position="193"/>
    </location>
</feature>
<evidence type="ECO:0000259" key="9">
    <source>
        <dbReference type="PROSITE" id="PS50016"/>
    </source>
</evidence>
<dbReference type="GeneID" id="36540442"/>
<dbReference type="RefSeq" id="XP_024691636.1">
    <property type="nucleotide sequence ID" value="XM_024832919.1"/>
</dbReference>
<feature type="domain" description="PHD-type" evidence="9">
    <location>
        <begin position="59"/>
        <end position="113"/>
    </location>
</feature>
<dbReference type="GO" id="GO:0008270">
    <property type="term" value="F:zinc ion binding"/>
    <property type="evidence" value="ECO:0007669"/>
    <property type="project" value="UniProtKB-KW"/>
</dbReference>
<evidence type="ECO:0000259" key="10">
    <source>
        <dbReference type="PROSITE" id="PS51321"/>
    </source>
</evidence>
<keyword evidence="5 7" id="KW-0863">Zinc-finger</keyword>
<dbReference type="OrthoDB" id="79252at2759"/>
<dbReference type="InterPro" id="IPR019787">
    <property type="entry name" value="Znf_PHD-finger"/>
</dbReference>
<feature type="region of interest" description="Disordered" evidence="8">
    <location>
        <begin position="116"/>
        <end position="324"/>
    </location>
</feature>
<dbReference type="InterPro" id="IPR003618">
    <property type="entry name" value="TFIIS_cen_dom"/>
</dbReference>
<dbReference type="GO" id="GO:0031440">
    <property type="term" value="P:regulation of mRNA 3'-end processing"/>
    <property type="evidence" value="ECO:0007669"/>
    <property type="project" value="TreeGrafter"/>
</dbReference>
<evidence type="ECO:0000256" key="6">
    <source>
        <dbReference type="ARBA" id="ARBA00022833"/>
    </source>
</evidence>
<keyword evidence="4" id="KW-0479">Metal-binding</keyword>
<dbReference type="CDD" id="cd21538">
    <property type="entry name" value="SPOC_TFIIS"/>
    <property type="match status" value="1"/>
</dbReference>
<dbReference type="VEuPathDB" id="FungiDB:P168DRAFT_176017"/>
<dbReference type="PANTHER" id="PTHR11477:SF11">
    <property type="entry name" value="TRANSCRIPTION FACTOR BYE1"/>
    <property type="match status" value="1"/>
</dbReference>
<evidence type="ECO:0000256" key="3">
    <source>
        <dbReference type="ARBA" id="ARBA00021616"/>
    </source>
</evidence>
<dbReference type="InterPro" id="IPR012921">
    <property type="entry name" value="SPOC_C"/>
</dbReference>
<dbReference type="SUPFAM" id="SSF57903">
    <property type="entry name" value="FYVE/PHD zinc finger"/>
    <property type="match status" value="1"/>
</dbReference>
<dbReference type="GO" id="GO:0000977">
    <property type="term" value="F:RNA polymerase II transcription regulatory region sequence-specific DNA binding"/>
    <property type="evidence" value="ECO:0007669"/>
    <property type="project" value="TreeGrafter"/>
</dbReference>
<sequence>MADEPRRSGRSTKGQHKNLDMVSDTPKKGKSKLHNKDKAAKTSAEPTPGPSEGEDEEEIIRCICGEYEEEEDVERDMICCDQCLAWQHNDCMGLRFAKGQEPDQYYCERCRPENHKDLLERMNRGERPWEEVAERRRKEAEEKKHSRRKKGKKGGRRGRPSEARTDASTPTRGATSTTPAPAPSATAQSPRSPVSERTTRVQDTPGRASEKRKFDEDQETPQPESRPKLKQPKISPPQDAPMPDAGPQAGDAGPSAGADVEADTQVGEGAEKPTERKKFAETKKPSETKRVTPVKKEPSAQPSQPDTVAEPVPTKPLKPLEEITNPARKNVAKALVNLFVDQITSAQKQKSYRVPQGKTVQEVAQQHGLAVEDAMYDNICAGSGEPTDPYKQQLRTILFNVKKNTSLRDRLLVGSLSADALSKMSSQDMASDELQQKDAEIKREAERQHIIVQEQGPRIRRTHKGEELIEDDVQNVASEPVFSTAPRRNVDNEASPDAQSPGSPTGRHAGEKNGSRRSSKAGRAERKTHDEHFPSRGHSPGGTSHDAVFPEVATNIREPMPTSKAQADAEIDQLLRDDEPDSPPYSPKDFNDEGSIWRGKVVMNPVADFTSSAKHVGGADLSGRIPWSQLVPPTLLVDGRIDIQLASNYLCGLRFSNSTDVTVISISSPESPRERASFDRLFNYFQDRKRYGVIGKHPLPAVKDTYMIPIEAGMTKKPEFVELLENNSLEDPTPARVLLVVFAVKTGDSNPPSVQPPSHQASQEPGAAAASPLTAVADTPQQAQFLTPGPRAASQISATSTSSFPGSTPAPQFYNQTPQAPQYSPHQPLQAAPIPALPVVGLPAAVQVLGPQATSPSIQELLRNAPNADVAQLAIVRDILQRRPETANDYDLLMQEIRQATAAANSNGGQHHA</sequence>
<dbReference type="FunFam" id="1.10.472.30:FF:000007">
    <property type="entry name" value="PHD finger domain protein, putative"/>
    <property type="match status" value="1"/>
</dbReference>